<sequence>MSIVDAHVHLYPPEVNGGPGAWAAARGEAQWSRLATRQRKDGRFVQTFPGVDALLRQMDADGVGRAVLLGWYWEKPETCARQNAFYAECVAAHPDRLAAFATVHPGAGEDSAVAEVRRAHEAGLSGVGELSPHSQGHGLDDAAFRATLEFAGEWGMPVTLHVTDPDARAYPGKVETPLEDFVRLAREHPRTTFILAHWGGLLPLRMPEARTLANVYYDTAASPLLYGEDVWRRFLDVVPAERVLFGSDFPINVYPRIDESPNFARLVAEAHRSGATALELAQVMGSSARRLLEGAVRKNEPYTGHGA</sequence>
<dbReference type="GO" id="GO:0005737">
    <property type="term" value="C:cytoplasm"/>
    <property type="evidence" value="ECO:0007669"/>
    <property type="project" value="TreeGrafter"/>
</dbReference>
<proteinExistence type="predicted"/>
<keyword evidence="1" id="KW-0456">Lyase</keyword>
<accession>A0A8F9TXS5</accession>
<dbReference type="Pfam" id="PF04909">
    <property type="entry name" value="Amidohydro_2"/>
    <property type="match status" value="1"/>
</dbReference>
<dbReference type="InterPro" id="IPR006680">
    <property type="entry name" value="Amidohydro-rel"/>
</dbReference>
<dbReference type="GO" id="GO:0016787">
    <property type="term" value="F:hydrolase activity"/>
    <property type="evidence" value="ECO:0007669"/>
    <property type="project" value="InterPro"/>
</dbReference>
<dbReference type="Gene3D" id="3.20.20.140">
    <property type="entry name" value="Metal-dependent hydrolases"/>
    <property type="match status" value="1"/>
</dbReference>
<evidence type="ECO:0000313" key="3">
    <source>
        <dbReference type="EMBL" id="QYM80188.1"/>
    </source>
</evidence>
<evidence type="ECO:0000256" key="1">
    <source>
        <dbReference type="ARBA" id="ARBA00023239"/>
    </source>
</evidence>
<keyword evidence="4" id="KW-1185">Reference proteome</keyword>
<reference evidence="3" key="1">
    <citation type="submission" date="2021-08" db="EMBL/GenBank/DDBJ databases">
        <title>Genome of a novel bacterium of the phylum Verrucomicrobia, Oleiharenicola sp. KSB-15.</title>
        <authorList>
            <person name="Chung J.-H."/>
            <person name="Ahn J.-H."/>
            <person name="Yoon Y."/>
            <person name="Kim D.-Y."/>
            <person name="An S.-H."/>
            <person name="Park I."/>
            <person name="Yeon J."/>
        </authorList>
    </citation>
    <scope>NUCLEOTIDE SEQUENCE</scope>
    <source>
        <strain evidence="3">KSB-15</strain>
    </source>
</reference>
<organism evidence="3 4">
    <name type="scientific">Horticoccus luteus</name>
    <dbReference type="NCBI Taxonomy" id="2862869"/>
    <lineage>
        <taxon>Bacteria</taxon>
        <taxon>Pseudomonadati</taxon>
        <taxon>Verrucomicrobiota</taxon>
        <taxon>Opitutia</taxon>
        <taxon>Opitutales</taxon>
        <taxon>Opitutaceae</taxon>
        <taxon>Horticoccus</taxon>
    </lineage>
</organism>
<dbReference type="KEGG" id="ole:K0B96_06120"/>
<dbReference type="GO" id="GO:0016831">
    <property type="term" value="F:carboxy-lyase activity"/>
    <property type="evidence" value="ECO:0007669"/>
    <property type="project" value="InterPro"/>
</dbReference>
<dbReference type="Proteomes" id="UP000825051">
    <property type="component" value="Chromosome"/>
</dbReference>
<dbReference type="AlphaFoldDB" id="A0A8F9TXS5"/>
<name>A0A8F9TXS5_9BACT</name>
<dbReference type="GO" id="GO:0019748">
    <property type="term" value="P:secondary metabolic process"/>
    <property type="evidence" value="ECO:0007669"/>
    <property type="project" value="TreeGrafter"/>
</dbReference>
<dbReference type="PANTHER" id="PTHR21240">
    <property type="entry name" value="2-AMINO-3-CARBOXYLMUCONATE-6-SEMIALDEHYDE DECARBOXYLASE"/>
    <property type="match status" value="1"/>
</dbReference>
<dbReference type="RefSeq" id="WP_220165007.1">
    <property type="nucleotide sequence ID" value="NZ_CP080507.1"/>
</dbReference>
<dbReference type="SUPFAM" id="SSF51556">
    <property type="entry name" value="Metallo-dependent hydrolases"/>
    <property type="match status" value="1"/>
</dbReference>
<gene>
    <name evidence="3" type="ORF">K0B96_06120</name>
</gene>
<protein>
    <submittedName>
        <fullName evidence="3">Amidohydrolase</fullName>
    </submittedName>
</protein>
<dbReference type="InterPro" id="IPR032466">
    <property type="entry name" value="Metal_Hydrolase"/>
</dbReference>
<dbReference type="PANTHER" id="PTHR21240:SF28">
    <property type="entry name" value="ISO-OROTATE DECARBOXYLASE (EUROFUNG)"/>
    <property type="match status" value="1"/>
</dbReference>
<evidence type="ECO:0000259" key="2">
    <source>
        <dbReference type="Pfam" id="PF04909"/>
    </source>
</evidence>
<evidence type="ECO:0000313" key="4">
    <source>
        <dbReference type="Proteomes" id="UP000825051"/>
    </source>
</evidence>
<dbReference type="EMBL" id="CP080507">
    <property type="protein sequence ID" value="QYM80188.1"/>
    <property type="molecule type" value="Genomic_DNA"/>
</dbReference>
<dbReference type="InterPro" id="IPR032465">
    <property type="entry name" value="ACMSD"/>
</dbReference>
<feature type="domain" description="Amidohydrolase-related" evidence="2">
    <location>
        <begin position="4"/>
        <end position="292"/>
    </location>
</feature>